<evidence type="ECO:0000313" key="2">
    <source>
        <dbReference type="EMBL" id="KAF4358682.1"/>
    </source>
</evidence>
<gene>
    <name evidence="2" type="ORF">F8388_005622</name>
</gene>
<dbReference type="AlphaFoldDB" id="A0A7J6EJQ8"/>
<organism evidence="2 3">
    <name type="scientific">Cannabis sativa</name>
    <name type="common">Hemp</name>
    <name type="synonym">Marijuana</name>
    <dbReference type="NCBI Taxonomy" id="3483"/>
    <lineage>
        <taxon>Eukaryota</taxon>
        <taxon>Viridiplantae</taxon>
        <taxon>Streptophyta</taxon>
        <taxon>Embryophyta</taxon>
        <taxon>Tracheophyta</taxon>
        <taxon>Spermatophyta</taxon>
        <taxon>Magnoliopsida</taxon>
        <taxon>eudicotyledons</taxon>
        <taxon>Gunneridae</taxon>
        <taxon>Pentapetalae</taxon>
        <taxon>rosids</taxon>
        <taxon>fabids</taxon>
        <taxon>Rosales</taxon>
        <taxon>Cannabaceae</taxon>
        <taxon>Cannabis</taxon>
    </lineage>
</organism>
<feature type="non-terminal residue" evidence="2">
    <location>
        <position position="169"/>
    </location>
</feature>
<feature type="region of interest" description="Disordered" evidence="1">
    <location>
        <begin position="32"/>
        <end position="57"/>
    </location>
</feature>
<dbReference type="Proteomes" id="UP000525078">
    <property type="component" value="Unassembled WGS sequence"/>
</dbReference>
<accession>A0A7J6EJQ8</accession>
<sequence length="169" mass="19160">GENVILEYSGKNTSCNNFLITADRMSCPFIPSDKKSSASSNNSPSTGSLVQEKKHYDKQAARHRIGHAFRNSWGRRDEFKATKKYNSSSADENQNFAQNPSLHFVINSKASKLITILFDWSRSSSLARTLLPRVLESQIDNKRFSKLRNILCYVPQTSQISQMMSMSQM</sequence>
<evidence type="ECO:0000256" key="1">
    <source>
        <dbReference type="SAM" id="MobiDB-lite"/>
    </source>
</evidence>
<name>A0A7J6EJQ8_CANSA</name>
<comment type="caution">
    <text evidence="2">The sequence shown here is derived from an EMBL/GenBank/DDBJ whole genome shotgun (WGS) entry which is preliminary data.</text>
</comment>
<protein>
    <submittedName>
        <fullName evidence="2">Uncharacterized protein</fullName>
    </submittedName>
</protein>
<proteinExistence type="predicted"/>
<dbReference type="EMBL" id="JAATIP010000222">
    <property type="protein sequence ID" value="KAF4358682.1"/>
    <property type="molecule type" value="Genomic_DNA"/>
</dbReference>
<reference evidence="2 3" key="1">
    <citation type="journal article" date="2020" name="bioRxiv">
        <title>Sequence and annotation of 42 cannabis genomes reveals extensive copy number variation in cannabinoid synthesis and pathogen resistance genes.</title>
        <authorList>
            <person name="Mckernan K.J."/>
            <person name="Helbert Y."/>
            <person name="Kane L.T."/>
            <person name="Ebling H."/>
            <person name="Zhang L."/>
            <person name="Liu B."/>
            <person name="Eaton Z."/>
            <person name="Mclaughlin S."/>
            <person name="Kingan S."/>
            <person name="Baybayan P."/>
            <person name="Concepcion G."/>
            <person name="Jordan M."/>
            <person name="Riva A."/>
            <person name="Barbazuk W."/>
            <person name="Harkins T."/>
        </authorList>
    </citation>
    <scope>NUCLEOTIDE SEQUENCE [LARGE SCALE GENOMIC DNA]</scope>
    <source>
        <strain evidence="3">cv. Jamaican Lion 4</strain>
        <tissue evidence="2">Leaf</tissue>
    </source>
</reference>
<evidence type="ECO:0000313" key="3">
    <source>
        <dbReference type="Proteomes" id="UP000525078"/>
    </source>
</evidence>